<evidence type="ECO:0000256" key="2">
    <source>
        <dbReference type="SAM" id="SignalP"/>
    </source>
</evidence>
<evidence type="ECO:0000313" key="3">
    <source>
        <dbReference type="EMBL" id="MDP9830817.1"/>
    </source>
</evidence>
<dbReference type="Proteomes" id="UP001235712">
    <property type="component" value="Unassembled WGS sequence"/>
</dbReference>
<reference evidence="3 4" key="1">
    <citation type="submission" date="2023-07" db="EMBL/GenBank/DDBJ databases">
        <title>Sequencing the genomes of 1000 actinobacteria strains.</title>
        <authorList>
            <person name="Klenk H.-P."/>
        </authorList>
    </citation>
    <scope>NUCLEOTIDE SEQUENCE [LARGE SCALE GENOMIC DNA]</scope>
    <source>
        <strain evidence="3 4">DSM 44388</strain>
    </source>
</reference>
<dbReference type="SUPFAM" id="SSF51445">
    <property type="entry name" value="(Trans)glycosidases"/>
    <property type="match status" value="1"/>
</dbReference>
<feature type="region of interest" description="Disordered" evidence="1">
    <location>
        <begin position="58"/>
        <end position="87"/>
    </location>
</feature>
<evidence type="ECO:0008006" key="5">
    <source>
        <dbReference type="Google" id="ProtNLM"/>
    </source>
</evidence>
<evidence type="ECO:0000256" key="1">
    <source>
        <dbReference type="SAM" id="MobiDB-lite"/>
    </source>
</evidence>
<dbReference type="RefSeq" id="WP_307249993.1">
    <property type="nucleotide sequence ID" value="NZ_JAUSQZ010000001.1"/>
</dbReference>
<accession>A0ABT9PDP0</accession>
<gene>
    <name evidence="3" type="ORF">J2S57_006566</name>
</gene>
<dbReference type="InterPro" id="IPR017853">
    <property type="entry name" value="GH"/>
</dbReference>
<name>A0ABT9PDP0_9ACTN</name>
<proteinExistence type="predicted"/>
<dbReference type="EMBL" id="JAUSQZ010000001">
    <property type="protein sequence ID" value="MDP9830817.1"/>
    <property type="molecule type" value="Genomic_DNA"/>
</dbReference>
<feature type="chain" id="PRO_5046670198" description="Glycosyl hydrolase family 26" evidence="2">
    <location>
        <begin position="28"/>
        <end position="379"/>
    </location>
</feature>
<evidence type="ECO:0000313" key="4">
    <source>
        <dbReference type="Proteomes" id="UP001235712"/>
    </source>
</evidence>
<feature type="compositionally biased region" description="Low complexity" evidence="1">
    <location>
        <begin position="67"/>
        <end position="87"/>
    </location>
</feature>
<feature type="signal peptide" evidence="2">
    <location>
        <begin position="1"/>
        <end position="27"/>
    </location>
</feature>
<keyword evidence="2" id="KW-0732">Signal</keyword>
<protein>
    <recommendedName>
        <fullName evidence="5">Glycosyl hydrolase family 26</fullName>
    </recommendedName>
</protein>
<comment type="caution">
    <text evidence="3">The sequence shown here is derived from an EMBL/GenBank/DDBJ whole genome shotgun (WGS) entry which is preliminary data.</text>
</comment>
<dbReference type="Gene3D" id="3.20.20.80">
    <property type="entry name" value="Glycosidases"/>
    <property type="match status" value="1"/>
</dbReference>
<sequence>MRRVHPASAVVAALAISGVLLAGNAFAKTTTTSGGAVKNPTQQQALDANTTVRNYILQHPDAPLPTPSTTASASPTKTPTVAPTTPTPASTYASGMPWSDGGFFEHSSSKATSFAAWRGAPVDNVGAYTDRASWPAQLNNWWAGTVPSTFRAERDDFVLSVPLWTNDGDKGTDQNWKDLGTRIAAVDSNALVRLGWEMNCCFSHATDAKTWTAQFSRAVTLMRTTAPKLQIVFNPNEGGAQNGTVAAIESLYVKGKVDVIALDAYDWYEPFTTEAGIQSHFTRPYGWNYWYDFARERGLTFGLGEFSVYSGSSASGGDNPKFFEAVYSWLAAKQKADPGSIRFVSLFNASAAYCGCSLSDSENPKAAAAYKSQLAKLRK</sequence>
<organism evidence="3 4">
    <name type="scientific">Kineosporia succinea</name>
    <dbReference type="NCBI Taxonomy" id="84632"/>
    <lineage>
        <taxon>Bacteria</taxon>
        <taxon>Bacillati</taxon>
        <taxon>Actinomycetota</taxon>
        <taxon>Actinomycetes</taxon>
        <taxon>Kineosporiales</taxon>
        <taxon>Kineosporiaceae</taxon>
        <taxon>Kineosporia</taxon>
    </lineage>
</organism>
<keyword evidence="4" id="KW-1185">Reference proteome</keyword>